<protein>
    <submittedName>
        <fullName evidence="4">Polysaccharide deacetylase</fullName>
    </submittedName>
</protein>
<gene>
    <name evidence="4" type="ORF">L7E55_12615</name>
</gene>
<dbReference type="Gene3D" id="3.20.20.370">
    <property type="entry name" value="Glycoside hydrolase/deacetylase"/>
    <property type="match status" value="1"/>
</dbReference>
<name>A0A9X4H6U2_9FIRM</name>
<dbReference type="Pfam" id="PF01522">
    <property type="entry name" value="Polysacc_deac_1"/>
    <property type="match status" value="1"/>
</dbReference>
<dbReference type="PANTHER" id="PTHR10587:SF125">
    <property type="entry name" value="POLYSACCHARIDE DEACETYLASE YHEN-RELATED"/>
    <property type="match status" value="1"/>
</dbReference>
<dbReference type="RefSeq" id="WP_277444631.1">
    <property type="nucleotide sequence ID" value="NZ_JAKOAV010000025.1"/>
</dbReference>
<feature type="signal peptide" evidence="2">
    <location>
        <begin position="1"/>
        <end position="20"/>
    </location>
</feature>
<dbReference type="AlphaFoldDB" id="A0A9X4H6U2"/>
<evidence type="ECO:0000313" key="5">
    <source>
        <dbReference type="Proteomes" id="UP001154312"/>
    </source>
</evidence>
<dbReference type="InterPro" id="IPR002509">
    <property type="entry name" value="NODB_dom"/>
</dbReference>
<dbReference type="SUPFAM" id="SSF88713">
    <property type="entry name" value="Glycoside hydrolase/deacetylase"/>
    <property type="match status" value="1"/>
</dbReference>
<dbReference type="GO" id="GO:0016810">
    <property type="term" value="F:hydrolase activity, acting on carbon-nitrogen (but not peptide) bonds"/>
    <property type="evidence" value="ECO:0007669"/>
    <property type="project" value="InterPro"/>
</dbReference>
<dbReference type="InterPro" id="IPR050248">
    <property type="entry name" value="Polysacc_deacetylase_ArnD"/>
</dbReference>
<sequence>MFYKCSITLLIGLIFLANCANTPLVAIVSQTGNSDSAEASNQPLTPVQVPTDPQTAGKSQTEPAKYVYLTFDDGPNSYYTGIILDILKKYGVKASFCVIGNNIEKNPEVLKRIVNEGHGVVNHTYCHDYDKIYASPKAYLGDLQKCNQAIVSLTGKNVRVYRAPGGDPKLNKETYNLLSREGYTSLGWNVTSADTDPNGATPEQIYGNVANGVVKMEKMNKAPIILMHDGTEINRSLSSPGTATLNYIKNRESDVAALPKIIEFLQAKGYSFAVVDEKTPPAW</sequence>
<dbReference type="EMBL" id="JAKOAV010000025">
    <property type="protein sequence ID" value="MDF9409188.1"/>
    <property type="molecule type" value="Genomic_DNA"/>
</dbReference>
<proteinExistence type="predicted"/>
<dbReference type="Proteomes" id="UP001154312">
    <property type="component" value="Unassembled WGS sequence"/>
</dbReference>
<keyword evidence="2" id="KW-0732">Signal</keyword>
<organism evidence="4 5">
    <name type="scientific">Pelotomaculum isophthalicicum JI</name>
    <dbReference type="NCBI Taxonomy" id="947010"/>
    <lineage>
        <taxon>Bacteria</taxon>
        <taxon>Bacillati</taxon>
        <taxon>Bacillota</taxon>
        <taxon>Clostridia</taxon>
        <taxon>Eubacteriales</taxon>
        <taxon>Desulfotomaculaceae</taxon>
        <taxon>Pelotomaculum</taxon>
    </lineage>
</organism>
<feature type="chain" id="PRO_5040818826" evidence="2">
    <location>
        <begin position="21"/>
        <end position="283"/>
    </location>
</feature>
<dbReference type="InterPro" id="IPR011330">
    <property type="entry name" value="Glyco_hydro/deAcase_b/a-brl"/>
</dbReference>
<evidence type="ECO:0000256" key="1">
    <source>
        <dbReference type="SAM" id="MobiDB-lite"/>
    </source>
</evidence>
<evidence type="ECO:0000256" key="2">
    <source>
        <dbReference type="SAM" id="SignalP"/>
    </source>
</evidence>
<dbReference type="PROSITE" id="PS51677">
    <property type="entry name" value="NODB"/>
    <property type="match status" value="1"/>
</dbReference>
<feature type="domain" description="NodB homology" evidence="3">
    <location>
        <begin position="65"/>
        <end position="273"/>
    </location>
</feature>
<reference evidence="4" key="1">
    <citation type="submission" date="2022-02" db="EMBL/GenBank/DDBJ databases">
        <authorList>
            <person name="Leng L."/>
        </authorList>
    </citation>
    <scope>NUCLEOTIDE SEQUENCE</scope>
    <source>
        <strain evidence="4">JI</strain>
    </source>
</reference>
<dbReference type="GO" id="GO:0005975">
    <property type="term" value="P:carbohydrate metabolic process"/>
    <property type="evidence" value="ECO:0007669"/>
    <property type="project" value="InterPro"/>
</dbReference>
<keyword evidence="5" id="KW-1185">Reference proteome</keyword>
<feature type="region of interest" description="Disordered" evidence="1">
    <location>
        <begin position="37"/>
        <end position="60"/>
    </location>
</feature>
<dbReference type="CDD" id="cd10944">
    <property type="entry name" value="CE4_SmPgdA_like"/>
    <property type="match status" value="1"/>
</dbReference>
<dbReference type="PANTHER" id="PTHR10587">
    <property type="entry name" value="GLYCOSYL TRANSFERASE-RELATED"/>
    <property type="match status" value="1"/>
</dbReference>
<accession>A0A9X4H6U2</accession>
<comment type="caution">
    <text evidence="4">The sequence shown here is derived from an EMBL/GenBank/DDBJ whole genome shotgun (WGS) entry which is preliminary data.</text>
</comment>
<feature type="compositionally biased region" description="Polar residues" evidence="1">
    <location>
        <begin position="51"/>
        <end position="60"/>
    </location>
</feature>
<evidence type="ECO:0000259" key="3">
    <source>
        <dbReference type="PROSITE" id="PS51677"/>
    </source>
</evidence>
<evidence type="ECO:0000313" key="4">
    <source>
        <dbReference type="EMBL" id="MDF9409188.1"/>
    </source>
</evidence>